<dbReference type="GO" id="GO:0016740">
    <property type="term" value="F:transferase activity"/>
    <property type="evidence" value="ECO:0007669"/>
    <property type="project" value="UniProtKB-KW"/>
</dbReference>
<dbReference type="NCBIfam" id="TIGR03527">
    <property type="entry name" value="selenium_YedF"/>
    <property type="match status" value="1"/>
</dbReference>
<gene>
    <name evidence="2" type="primary">yedF</name>
    <name evidence="2" type="ORF">ENL70_04355</name>
</gene>
<accession>A0A7C5KF68</accession>
<feature type="domain" description="UPF0033" evidence="1">
    <location>
        <begin position="3"/>
        <end position="66"/>
    </location>
</feature>
<dbReference type="Gene3D" id="3.30.110.40">
    <property type="entry name" value="TusA-like domain"/>
    <property type="match status" value="1"/>
</dbReference>
<reference evidence="2" key="1">
    <citation type="journal article" date="2020" name="mSystems">
        <title>Genome- and Community-Level Interaction Insights into Carbon Utilization and Element Cycling Functions of Hydrothermarchaeota in Hydrothermal Sediment.</title>
        <authorList>
            <person name="Zhou Z."/>
            <person name="Liu Y."/>
            <person name="Xu W."/>
            <person name="Pan J."/>
            <person name="Luo Z.H."/>
            <person name="Li M."/>
        </authorList>
    </citation>
    <scope>NUCLEOTIDE SEQUENCE [LARGE SCALE GENOMIC DNA]</scope>
    <source>
        <strain evidence="2">SpSt-1019</strain>
    </source>
</reference>
<dbReference type="InterPro" id="IPR036868">
    <property type="entry name" value="TusA-like_sf"/>
</dbReference>
<dbReference type="InterPro" id="IPR019870">
    <property type="entry name" value="Se_metab_YedF"/>
</dbReference>
<name>A0A7C5KF68_9BACT</name>
<evidence type="ECO:0000313" key="2">
    <source>
        <dbReference type="EMBL" id="HHI65762.1"/>
    </source>
</evidence>
<dbReference type="Pfam" id="PF01206">
    <property type="entry name" value="TusA"/>
    <property type="match status" value="1"/>
</dbReference>
<keyword evidence="2" id="KW-0808">Transferase</keyword>
<proteinExistence type="predicted"/>
<dbReference type="EMBL" id="DRUY01000144">
    <property type="protein sequence ID" value="HHI65762.1"/>
    <property type="molecule type" value="Genomic_DNA"/>
</dbReference>
<dbReference type="AlphaFoldDB" id="A0A7C5KF68"/>
<dbReference type="SUPFAM" id="SSF75169">
    <property type="entry name" value="DsrEFH-like"/>
    <property type="match status" value="1"/>
</dbReference>
<evidence type="ECO:0000259" key="1">
    <source>
        <dbReference type="Pfam" id="PF01206"/>
    </source>
</evidence>
<sequence>MFELDCRGMVCPKPVVLTKQALKEHKELIVIVDNITSRDNLQNLAKDKNMHFEVEEKDNLYYCKISKEEIENLSEPKLEYLTDKVPWSVFVKTNKLGHGNDELGKNLMNAFFDALLYFEDHPKTIAFMNAGVYLTLKDSECLKEIKMLNEKGSEILVCGTCLNFFNVKDKLAVGKISNMFSILEAIKGTYIIEP</sequence>
<protein>
    <submittedName>
        <fullName evidence="2">Sulfurtransferase-like selenium metabolism protein YedF</fullName>
    </submittedName>
</protein>
<dbReference type="InterPro" id="IPR027396">
    <property type="entry name" value="DsrEFH-like"/>
</dbReference>
<comment type="caution">
    <text evidence="2">The sequence shown here is derived from an EMBL/GenBank/DDBJ whole genome shotgun (WGS) entry which is preliminary data.</text>
</comment>
<dbReference type="InterPro" id="IPR003787">
    <property type="entry name" value="Sulphur_relay_DsrE/F-like"/>
</dbReference>
<dbReference type="InterPro" id="IPR001455">
    <property type="entry name" value="TusA-like"/>
</dbReference>
<dbReference type="Pfam" id="PF02635">
    <property type="entry name" value="DsrE"/>
    <property type="match status" value="1"/>
</dbReference>
<dbReference type="SUPFAM" id="SSF64307">
    <property type="entry name" value="SirA-like"/>
    <property type="match status" value="1"/>
</dbReference>
<organism evidence="2">
    <name type="scientific">Thermodesulfobium narugense</name>
    <dbReference type="NCBI Taxonomy" id="184064"/>
    <lineage>
        <taxon>Bacteria</taxon>
        <taxon>Pseudomonadati</taxon>
        <taxon>Thermodesulfobiota</taxon>
        <taxon>Thermodesulfobiia</taxon>
        <taxon>Thermodesulfobiales</taxon>
        <taxon>Thermodesulfobiaceae</taxon>
        <taxon>Thermodesulfobium</taxon>
    </lineage>
</organism>